<organism evidence="2 3">
    <name type="scientific">Panagrolaimus superbus</name>
    <dbReference type="NCBI Taxonomy" id="310955"/>
    <lineage>
        <taxon>Eukaryota</taxon>
        <taxon>Metazoa</taxon>
        <taxon>Ecdysozoa</taxon>
        <taxon>Nematoda</taxon>
        <taxon>Chromadorea</taxon>
        <taxon>Rhabditida</taxon>
        <taxon>Tylenchina</taxon>
        <taxon>Panagrolaimomorpha</taxon>
        <taxon>Panagrolaimoidea</taxon>
        <taxon>Panagrolaimidae</taxon>
        <taxon>Panagrolaimus</taxon>
    </lineage>
</organism>
<dbReference type="WBParaSite" id="PSU_v2.g21191.t1">
    <property type="protein sequence ID" value="PSU_v2.g21191.t1"/>
    <property type="gene ID" value="PSU_v2.g21191"/>
</dbReference>
<feature type="transmembrane region" description="Helical" evidence="1">
    <location>
        <begin position="18"/>
        <end position="37"/>
    </location>
</feature>
<dbReference type="GO" id="GO:0006874">
    <property type="term" value="P:intracellular calcium ion homeostasis"/>
    <property type="evidence" value="ECO:0007669"/>
    <property type="project" value="TreeGrafter"/>
</dbReference>
<dbReference type="InterPro" id="IPR019396">
    <property type="entry name" value="TM_Fragile-X-F-assoc"/>
</dbReference>
<dbReference type="GO" id="GO:0005783">
    <property type="term" value="C:endoplasmic reticulum"/>
    <property type="evidence" value="ECO:0007669"/>
    <property type="project" value="TreeGrafter"/>
</dbReference>
<dbReference type="PANTHER" id="PTHR13568:SF9">
    <property type="entry name" value="TRANSMEMBRANE PROTEIN 203"/>
    <property type="match status" value="1"/>
</dbReference>
<keyword evidence="2" id="KW-1185">Reference proteome</keyword>
<name>A0A914YP37_9BILA</name>
<evidence type="ECO:0000313" key="2">
    <source>
        <dbReference type="Proteomes" id="UP000887577"/>
    </source>
</evidence>
<reference evidence="3" key="1">
    <citation type="submission" date="2022-11" db="UniProtKB">
        <authorList>
            <consortium name="WormBaseParasite"/>
        </authorList>
    </citation>
    <scope>IDENTIFICATION</scope>
</reference>
<feature type="transmembrane region" description="Helical" evidence="1">
    <location>
        <begin position="119"/>
        <end position="138"/>
    </location>
</feature>
<protein>
    <submittedName>
        <fullName evidence="3">Uncharacterized protein</fullName>
    </submittedName>
</protein>
<dbReference type="PANTHER" id="PTHR13568">
    <property type="entry name" value="FAM11A, B PROTEIN"/>
    <property type="match status" value="1"/>
</dbReference>
<keyword evidence="1" id="KW-1133">Transmembrane helix</keyword>
<proteinExistence type="predicted"/>
<evidence type="ECO:0000256" key="1">
    <source>
        <dbReference type="SAM" id="Phobius"/>
    </source>
</evidence>
<dbReference type="Proteomes" id="UP000887577">
    <property type="component" value="Unplaced"/>
</dbReference>
<keyword evidence="1" id="KW-0472">Membrane</keyword>
<evidence type="ECO:0000313" key="3">
    <source>
        <dbReference type="WBParaSite" id="PSU_v2.g21191.t1"/>
    </source>
</evidence>
<keyword evidence="1" id="KW-0812">Transmembrane</keyword>
<accession>A0A914YP37</accession>
<feature type="transmembrane region" description="Helical" evidence="1">
    <location>
        <begin position="79"/>
        <end position="99"/>
    </location>
</feature>
<feature type="transmembrane region" description="Helical" evidence="1">
    <location>
        <begin position="43"/>
        <end position="67"/>
    </location>
</feature>
<sequence>MLTILEITKWTGVTPFELFLHITAFLISTVLLAGKWLKFNYITYWQIFTPLFIASALNIYFLFIIFVRSLIENKQFKNAFLGSVFNFIRVFMITIFLILICHKIDGDLEHREVAVHSSYGIIFMPIWIVLTAFGFQACRMF</sequence>
<dbReference type="AlphaFoldDB" id="A0A914YP37"/>